<protein>
    <submittedName>
        <fullName evidence="9">Spore germination protein KB</fullName>
    </submittedName>
</protein>
<evidence type="ECO:0000313" key="10">
    <source>
        <dbReference type="Proteomes" id="UP000183995"/>
    </source>
</evidence>
<feature type="transmembrane region" description="Helical" evidence="8">
    <location>
        <begin position="213"/>
        <end position="230"/>
    </location>
</feature>
<dbReference type="OrthoDB" id="1675410at2"/>
<feature type="transmembrane region" description="Helical" evidence="8">
    <location>
        <begin position="180"/>
        <end position="201"/>
    </location>
</feature>
<evidence type="ECO:0000313" key="9">
    <source>
        <dbReference type="EMBL" id="SHH94689.1"/>
    </source>
</evidence>
<keyword evidence="7 8" id="KW-0472">Membrane</keyword>
<dbReference type="AlphaFoldDB" id="A0A1M5X4E9"/>
<keyword evidence="6 8" id="KW-1133">Transmembrane helix</keyword>
<feature type="transmembrane region" description="Helical" evidence="8">
    <location>
        <begin position="12"/>
        <end position="30"/>
    </location>
</feature>
<feature type="transmembrane region" description="Helical" evidence="8">
    <location>
        <begin position="77"/>
        <end position="101"/>
    </location>
</feature>
<feature type="transmembrane region" description="Helical" evidence="8">
    <location>
        <begin position="113"/>
        <end position="130"/>
    </location>
</feature>
<dbReference type="NCBIfam" id="TIGR00912">
    <property type="entry name" value="2A0309"/>
    <property type="match status" value="1"/>
</dbReference>
<reference evidence="9 10" key="1">
    <citation type="submission" date="2016-11" db="EMBL/GenBank/DDBJ databases">
        <authorList>
            <person name="Jaros S."/>
            <person name="Januszkiewicz K."/>
            <person name="Wedrychowicz H."/>
        </authorList>
    </citation>
    <scope>NUCLEOTIDE SEQUENCE [LARGE SCALE GENOMIC DNA]</scope>
    <source>
        <strain evidence="9 10">DSM 10068</strain>
    </source>
</reference>
<evidence type="ECO:0000256" key="3">
    <source>
        <dbReference type="ARBA" id="ARBA00022448"/>
    </source>
</evidence>
<feature type="transmembrane region" description="Helical" evidence="8">
    <location>
        <begin position="142"/>
        <end position="160"/>
    </location>
</feature>
<dbReference type="EMBL" id="FQXV01000004">
    <property type="protein sequence ID" value="SHH94689.1"/>
    <property type="molecule type" value="Genomic_DNA"/>
</dbReference>
<sequence>MKSKVTSKQLMYAAATFIIATSLVTKPLYTFMKNDAWFAVVAGFLVNVLLYLVYAGIARKFPGESLIDINDAVYGRFFGKIVSALYVFFFFTLACFDTNVISSFIKALVLPNTPMALILFVFVFVCIYAARRGPVNLMKFSALFVYASTAVIIINSLLLLKDTDLKNFQPAFEMPLQNYIFGTYSVAMLPLCDPFALFMFAPDMRHPKEFGKAMFKGLTLGAVVLLFIVLRDITILGRVSALETYPTFSSIQQIDVGDVITRMDIIYISILLAMMFYKVSALFYASVNSIQRLMKFDSYRFLTLSFGALLMIYSLAVFGSAAEHSEWLVGGGAEYFQTFFMVLLPLLTLIVAECRGFRSAKVPAVKNES</sequence>
<feature type="transmembrane region" description="Helical" evidence="8">
    <location>
        <begin position="299"/>
        <end position="322"/>
    </location>
</feature>
<gene>
    <name evidence="9" type="ORF">SAMN02745823_01596</name>
</gene>
<dbReference type="RefSeq" id="WP_073077485.1">
    <property type="nucleotide sequence ID" value="NZ_FQXV01000004.1"/>
</dbReference>
<evidence type="ECO:0000256" key="2">
    <source>
        <dbReference type="ARBA" id="ARBA00007998"/>
    </source>
</evidence>
<dbReference type="Proteomes" id="UP000183995">
    <property type="component" value="Unassembled WGS sequence"/>
</dbReference>
<comment type="similarity">
    <text evidence="2">Belongs to the amino acid-polyamine-organocation (APC) superfamily. Spore germination protein (SGP) (TC 2.A.3.9) family.</text>
</comment>
<feature type="transmembrane region" description="Helical" evidence="8">
    <location>
        <begin position="334"/>
        <end position="352"/>
    </location>
</feature>
<keyword evidence="10" id="KW-1185">Reference proteome</keyword>
<comment type="subcellular location">
    <subcellularLocation>
        <location evidence="1">Membrane</location>
        <topology evidence="1">Multi-pass membrane protein</topology>
    </subcellularLocation>
</comment>
<accession>A0A1M5X4E9</accession>
<evidence type="ECO:0000256" key="4">
    <source>
        <dbReference type="ARBA" id="ARBA00022544"/>
    </source>
</evidence>
<dbReference type="Pfam" id="PF03845">
    <property type="entry name" value="Spore_permease"/>
    <property type="match status" value="1"/>
</dbReference>
<organism evidence="9 10">
    <name type="scientific">Sporobacter termitidis DSM 10068</name>
    <dbReference type="NCBI Taxonomy" id="1123282"/>
    <lineage>
        <taxon>Bacteria</taxon>
        <taxon>Bacillati</taxon>
        <taxon>Bacillota</taxon>
        <taxon>Clostridia</taxon>
        <taxon>Eubacteriales</taxon>
        <taxon>Oscillospiraceae</taxon>
        <taxon>Sporobacter</taxon>
    </lineage>
</organism>
<dbReference type="InterPro" id="IPR004761">
    <property type="entry name" value="Spore_GerAB"/>
</dbReference>
<dbReference type="PANTHER" id="PTHR34975">
    <property type="entry name" value="SPORE GERMINATION PROTEIN A2"/>
    <property type="match status" value="1"/>
</dbReference>
<evidence type="ECO:0000256" key="6">
    <source>
        <dbReference type="ARBA" id="ARBA00022989"/>
    </source>
</evidence>
<feature type="transmembrane region" description="Helical" evidence="8">
    <location>
        <begin position="265"/>
        <end position="287"/>
    </location>
</feature>
<keyword evidence="5 8" id="KW-0812">Transmembrane</keyword>
<keyword evidence="4" id="KW-0309">Germination</keyword>
<evidence type="ECO:0000256" key="5">
    <source>
        <dbReference type="ARBA" id="ARBA00022692"/>
    </source>
</evidence>
<evidence type="ECO:0000256" key="1">
    <source>
        <dbReference type="ARBA" id="ARBA00004141"/>
    </source>
</evidence>
<dbReference type="STRING" id="1123282.SAMN02745823_01596"/>
<dbReference type="GO" id="GO:0016020">
    <property type="term" value="C:membrane"/>
    <property type="evidence" value="ECO:0007669"/>
    <property type="project" value="UniProtKB-SubCell"/>
</dbReference>
<dbReference type="PANTHER" id="PTHR34975:SF2">
    <property type="entry name" value="SPORE GERMINATION PROTEIN A2"/>
    <property type="match status" value="1"/>
</dbReference>
<evidence type="ECO:0000256" key="8">
    <source>
        <dbReference type="SAM" id="Phobius"/>
    </source>
</evidence>
<feature type="transmembrane region" description="Helical" evidence="8">
    <location>
        <begin position="36"/>
        <end position="57"/>
    </location>
</feature>
<evidence type="ECO:0000256" key="7">
    <source>
        <dbReference type="ARBA" id="ARBA00023136"/>
    </source>
</evidence>
<keyword evidence="3" id="KW-0813">Transport</keyword>
<dbReference type="GO" id="GO:0009847">
    <property type="term" value="P:spore germination"/>
    <property type="evidence" value="ECO:0007669"/>
    <property type="project" value="InterPro"/>
</dbReference>
<name>A0A1M5X4E9_9FIRM</name>
<proteinExistence type="inferred from homology"/>